<feature type="binding site" evidence="12">
    <location>
        <position position="103"/>
    </location>
    <ligand>
        <name>Zn(2+)</name>
        <dbReference type="ChEBI" id="CHEBI:29105"/>
    </ligand>
</feature>
<comment type="caution">
    <text evidence="15">The sequence shown here is derived from an EMBL/GenBank/DDBJ whole genome shotgun (WGS) entry which is preliminary data.</text>
</comment>
<dbReference type="FunFam" id="3.30.160.60:FF:000446">
    <property type="entry name" value="Zinc finger protein"/>
    <property type="match status" value="2"/>
</dbReference>
<dbReference type="InterPro" id="IPR013087">
    <property type="entry name" value="Znf_C2H2_type"/>
</dbReference>
<evidence type="ECO:0000256" key="3">
    <source>
        <dbReference type="ARBA" id="ARBA00022737"/>
    </source>
</evidence>
<feature type="binding site" evidence="12">
    <location>
        <position position="53"/>
    </location>
    <ligand>
        <name>Zn(2+)</name>
        <dbReference type="ChEBI" id="CHEBI:29105"/>
    </ligand>
</feature>
<protein>
    <submittedName>
        <fullName evidence="15">Zinc finger, C2H2 type</fullName>
    </submittedName>
</protein>
<keyword evidence="5 12" id="KW-0862">Zinc</keyword>
<evidence type="ECO:0000256" key="11">
    <source>
        <dbReference type="PROSITE-ProRule" id="PRU00042"/>
    </source>
</evidence>
<evidence type="ECO:0000256" key="1">
    <source>
        <dbReference type="ARBA" id="ARBA00004123"/>
    </source>
</evidence>
<keyword evidence="8" id="KW-0804">Transcription</keyword>
<dbReference type="FunFam" id="3.30.160.60:FF:000100">
    <property type="entry name" value="Zinc finger 45-like"/>
    <property type="match status" value="1"/>
</dbReference>
<evidence type="ECO:0000259" key="13">
    <source>
        <dbReference type="PROSITE" id="PS50157"/>
    </source>
</evidence>
<feature type="binding site" evidence="12">
    <location>
        <position position="7"/>
    </location>
    <ligand>
        <name>Zn(2+)</name>
        <dbReference type="ChEBI" id="CHEBI:29105"/>
    </ligand>
</feature>
<keyword evidence="2 12" id="KW-0479">Metal-binding</keyword>
<comment type="subcellular location">
    <subcellularLocation>
        <location evidence="1">Nucleus</location>
    </subcellularLocation>
</comment>
<feature type="domain" description="C2H2-type" evidence="13">
    <location>
        <begin position="572"/>
        <end position="599"/>
    </location>
</feature>
<feature type="domain" description="C2H2-type" evidence="13">
    <location>
        <begin position="540"/>
        <end position="567"/>
    </location>
</feature>
<dbReference type="PROSITE" id="PS00028">
    <property type="entry name" value="ZINC_FINGER_C2H2_1"/>
    <property type="match status" value="8"/>
</dbReference>
<dbReference type="SMART" id="SM00355">
    <property type="entry name" value="ZnF_C2H2"/>
    <property type="match status" value="9"/>
</dbReference>
<dbReference type="Pfam" id="PF00096">
    <property type="entry name" value="zf-C2H2"/>
    <property type="match status" value="2"/>
</dbReference>
<keyword evidence="16" id="KW-1185">Reference proteome</keyword>
<evidence type="ECO:0000256" key="2">
    <source>
        <dbReference type="ARBA" id="ARBA00022723"/>
    </source>
</evidence>
<proteinExistence type="inferred from homology"/>
<dbReference type="Proteomes" id="UP001458880">
    <property type="component" value="Unassembled WGS sequence"/>
</dbReference>
<dbReference type="GO" id="GO:0005634">
    <property type="term" value="C:nucleus"/>
    <property type="evidence" value="ECO:0007669"/>
    <property type="project" value="UniProtKB-SubCell"/>
</dbReference>
<evidence type="ECO:0000256" key="6">
    <source>
        <dbReference type="ARBA" id="ARBA00023015"/>
    </source>
</evidence>
<dbReference type="PANTHER" id="PTHR24388:SF104">
    <property type="entry name" value="AT-RICH BINDING PROTEIN-RELATED"/>
    <property type="match status" value="1"/>
</dbReference>
<reference evidence="15 16" key="1">
    <citation type="journal article" date="2024" name="BMC Genomics">
        <title>De novo assembly and annotation of Popillia japonica's genome with initial clues to its potential as an invasive pest.</title>
        <authorList>
            <person name="Cucini C."/>
            <person name="Boschi S."/>
            <person name="Funari R."/>
            <person name="Cardaioli E."/>
            <person name="Iannotti N."/>
            <person name="Marturano G."/>
            <person name="Paoli F."/>
            <person name="Bruttini M."/>
            <person name="Carapelli A."/>
            <person name="Frati F."/>
            <person name="Nardi F."/>
        </authorList>
    </citation>
    <scope>NUCLEOTIDE SEQUENCE [LARGE SCALE GENOMIC DNA]</scope>
    <source>
        <strain evidence="15">DMR45628</strain>
    </source>
</reference>
<dbReference type="InterPro" id="IPR050527">
    <property type="entry name" value="Snail/Krueppel_Znf"/>
</dbReference>
<dbReference type="Gene3D" id="3.30.160.60">
    <property type="entry name" value="Classic Zinc Finger"/>
    <property type="match status" value="7"/>
</dbReference>
<keyword evidence="3" id="KW-0677">Repeat</keyword>
<evidence type="ECO:0000256" key="12">
    <source>
        <dbReference type="PROSITE-ProRule" id="PRU01263"/>
    </source>
</evidence>
<dbReference type="GO" id="GO:0000981">
    <property type="term" value="F:DNA-binding transcription factor activity, RNA polymerase II-specific"/>
    <property type="evidence" value="ECO:0007669"/>
    <property type="project" value="TreeGrafter"/>
</dbReference>
<sequence>MNLNLQCRVCLETGMPIANIFKHKRNGKTFSEMLMDCAPVTIKKYDGLPCNICSDCIEKLIAGWNVREKILNTESKLRRTYCKIPTDMSVVKAMSFNSPCRVCLETGMPFANIFKHKRNGRTFSEMLMDCTRVTITENDQLPCNICSNCIEKLIALWNFREKILNAESKLCRTYCRVLTDMSIVKEEPSVTILENTDYSGEMIQLKIPTQLMTVKMLQYIPNLCRKLRETVDSSKGDICQRKSLLDHDYLKESNETIKDNDSKKNKEELKVNNIGEVHQNTAKTKNDCNSILENINSISENINRNNLQIEDQQQQHLEKNCFNKNNVLLPEQPLFRNNDSANHSFIPPVILPTTLPPIRDVVPPEILRKPRTVFCQACDKSFCYRYYYNVHVAHHVSKNRISCDVCGKLFVKQYQLNAHKKIHSNKKLPCDICGKILKTEQSLGMHKKMHIIGKPYQCNLCEKAFTAESYLKLHILRHNGEKNFMCELCGKSFGCENTLKTHLSSHNTERTLPCPTCGKLFTSKRRLQVHCRRHTSNRPHVCELCGKAFKLKQGIRRHVLVHFDNPMGDKVHSCRICGKVFKDSSSIPRHMLTHTGETPYSCDKCPYSCRYKQQFDRHMRKHK</sequence>
<feature type="domain" description="C2H2-type" evidence="13">
    <location>
        <begin position="456"/>
        <end position="483"/>
    </location>
</feature>
<feature type="domain" description="C2H2-type" evidence="13">
    <location>
        <begin position="484"/>
        <end position="511"/>
    </location>
</feature>
<dbReference type="EMBL" id="JASPKY010000120">
    <property type="protein sequence ID" value="KAK9732261.1"/>
    <property type="molecule type" value="Genomic_DNA"/>
</dbReference>
<evidence type="ECO:0000256" key="5">
    <source>
        <dbReference type="ARBA" id="ARBA00022833"/>
    </source>
</evidence>
<dbReference type="InterPro" id="IPR012934">
    <property type="entry name" value="Znf_AD"/>
</dbReference>
<feature type="binding site" evidence="12">
    <location>
        <position position="10"/>
    </location>
    <ligand>
        <name>Zn(2+)</name>
        <dbReference type="ChEBI" id="CHEBI:29105"/>
    </ligand>
</feature>
<accession>A0AAW1LHC2</accession>
<feature type="binding site" evidence="12">
    <location>
        <position position="100"/>
    </location>
    <ligand>
        <name>Zn(2+)</name>
        <dbReference type="ChEBI" id="CHEBI:29105"/>
    </ligand>
</feature>
<dbReference type="Pfam" id="PF13912">
    <property type="entry name" value="zf-C2H2_6"/>
    <property type="match status" value="2"/>
</dbReference>
<dbReference type="PANTHER" id="PTHR24388">
    <property type="entry name" value="ZINC FINGER PROTEIN"/>
    <property type="match status" value="1"/>
</dbReference>
<feature type="domain" description="ZAD" evidence="14">
    <location>
        <begin position="5"/>
        <end position="80"/>
    </location>
</feature>
<dbReference type="Pfam" id="PF12874">
    <property type="entry name" value="zf-met"/>
    <property type="match status" value="1"/>
</dbReference>
<comment type="similarity">
    <text evidence="10">Belongs to the snail C2H2-type zinc-finger protein family.</text>
</comment>
<keyword evidence="7" id="KW-0238">DNA-binding</keyword>
<dbReference type="SUPFAM" id="SSF57716">
    <property type="entry name" value="Glucocorticoid receptor-like (DNA-binding domain)"/>
    <property type="match status" value="2"/>
</dbReference>
<feature type="domain" description="ZAD" evidence="14">
    <location>
        <begin position="98"/>
        <end position="173"/>
    </location>
</feature>
<evidence type="ECO:0000313" key="16">
    <source>
        <dbReference type="Proteomes" id="UP001458880"/>
    </source>
</evidence>
<feature type="binding site" evidence="12">
    <location>
        <position position="149"/>
    </location>
    <ligand>
        <name>Zn(2+)</name>
        <dbReference type="ChEBI" id="CHEBI:29105"/>
    </ligand>
</feature>
<feature type="domain" description="C2H2-type" evidence="13">
    <location>
        <begin position="512"/>
        <end position="539"/>
    </location>
</feature>
<dbReference type="FunFam" id="3.30.160.60:FF:000325">
    <property type="entry name" value="ZFP90 zinc finger protein"/>
    <property type="match status" value="1"/>
</dbReference>
<dbReference type="AlphaFoldDB" id="A0AAW1LHC2"/>
<feature type="domain" description="C2H2-type" evidence="13">
    <location>
        <begin position="428"/>
        <end position="455"/>
    </location>
</feature>
<keyword evidence="9" id="KW-0539">Nucleus</keyword>
<evidence type="ECO:0000259" key="14">
    <source>
        <dbReference type="PROSITE" id="PS51915"/>
    </source>
</evidence>
<dbReference type="GO" id="GO:0008270">
    <property type="term" value="F:zinc ion binding"/>
    <property type="evidence" value="ECO:0007669"/>
    <property type="project" value="UniProtKB-UniRule"/>
</dbReference>
<evidence type="ECO:0000313" key="15">
    <source>
        <dbReference type="EMBL" id="KAK9732261.1"/>
    </source>
</evidence>
<dbReference type="SUPFAM" id="SSF57667">
    <property type="entry name" value="beta-beta-alpha zinc fingers"/>
    <property type="match status" value="5"/>
</dbReference>
<dbReference type="InterPro" id="IPR036236">
    <property type="entry name" value="Znf_C2H2_sf"/>
</dbReference>
<feature type="domain" description="C2H2-type" evidence="13">
    <location>
        <begin position="401"/>
        <end position="428"/>
    </location>
</feature>
<dbReference type="PROSITE" id="PS51915">
    <property type="entry name" value="ZAD"/>
    <property type="match status" value="2"/>
</dbReference>
<keyword evidence="4 11" id="KW-0863">Zinc-finger</keyword>
<dbReference type="PROSITE" id="PS50157">
    <property type="entry name" value="ZINC_FINGER_C2H2_2"/>
    <property type="match status" value="8"/>
</dbReference>
<evidence type="ECO:0000256" key="9">
    <source>
        <dbReference type="ARBA" id="ARBA00023242"/>
    </source>
</evidence>
<feature type="binding site" evidence="12">
    <location>
        <position position="56"/>
    </location>
    <ligand>
        <name>Zn(2+)</name>
        <dbReference type="ChEBI" id="CHEBI:29105"/>
    </ligand>
</feature>
<evidence type="ECO:0000256" key="7">
    <source>
        <dbReference type="ARBA" id="ARBA00023125"/>
    </source>
</evidence>
<dbReference type="Pfam" id="PF07776">
    <property type="entry name" value="zf-AD"/>
    <property type="match status" value="2"/>
</dbReference>
<dbReference type="SMART" id="SM00868">
    <property type="entry name" value="zf-AD"/>
    <property type="match status" value="2"/>
</dbReference>
<feature type="domain" description="C2H2-type" evidence="13">
    <location>
        <begin position="600"/>
        <end position="623"/>
    </location>
</feature>
<keyword evidence="6" id="KW-0805">Transcription regulation</keyword>
<evidence type="ECO:0000256" key="4">
    <source>
        <dbReference type="ARBA" id="ARBA00022771"/>
    </source>
</evidence>
<dbReference type="GO" id="GO:0000978">
    <property type="term" value="F:RNA polymerase II cis-regulatory region sequence-specific DNA binding"/>
    <property type="evidence" value="ECO:0007669"/>
    <property type="project" value="TreeGrafter"/>
</dbReference>
<dbReference type="Gene3D" id="3.40.1800.20">
    <property type="match status" value="2"/>
</dbReference>
<evidence type="ECO:0000256" key="8">
    <source>
        <dbReference type="ARBA" id="ARBA00023163"/>
    </source>
</evidence>
<gene>
    <name evidence="15" type="ORF">QE152_g12900</name>
</gene>
<organism evidence="15 16">
    <name type="scientific">Popillia japonica</name>
    <name type="common">Japanese beetle</name>
    <dbReference type="NCBI Taxonomy" id="7064"/>
    <lineage>
        <taxon>Eukaryota</taxon>
        <taxon>Metazoa</taxon>
        <taxon>Ecdysozoa</taxon>
        <taxon>Arthropoda</taxon>
        <taxon>Hexapoda</taxon>
        <taxon>Insecta</taxon>
        <taxon>Pterygota</taxon>
        <taxon>Neoptera</taxon>
        <taxon>Endopterygota</taxon>
        <taxon>Coleoptera</taxon>
        <taxon>Polyphaga</taxon>
        <taxon>Scarabaeiformia</taxon>
        <taxon>Scarabaeidae</taxon>
        <taxon>Rutelinae</taxon>
        <taxon>Popillia</taxon>
    </lineage>
</organism>
<feature type="binding site" evidence="12">
    <location>
        <position position="146"/>
    </location>
    <ligand>
        <name>Zn(2+)</name>
        <dbReference type="ChEBI" id="CHEBI:29105"/>
    </ligand>
</feature>
<evidence type="ECO:0000256" key="10">
    <source>
        <dbReference type="ARBA" id="ARBA00037948"/>
    </source>
</evidence>
<name>A0AAW1LHC2_POPJA</name>